<organism evidence="4 5">
    <name type="scientific">Agromyces humatus</name>
    <dbReference type="NCBI Taxonomy" id="279573"/>
    <lineage>
        <taxon>Bacteria</taxon>
        <taxon>Bacillati</taxon>
        <taxon>Actinomycetota</taxon>
        <taxon>Actinomycetes</taxon>
        <taxon>Micrococcales</taxon>
        <taxon>Microbacteriaceae</taxon>
        <taxon>Agromyces</taxon>
    </lineage>
</organism>
<dbReference type="Pfam" id="PF20254">
    <property type="entry name" value="DMFA2_C"/>
    <property type="match status" value="1"/>
</dbReference>
<evidence type="ECO:0000259" key="2">
    <source>
        <dbReference type="Pfam" id="PF14517"/>
    </source>
</evidence>
<evidence type="ECO:0000313" key="5">
    <source>
        <dbReference type="Proteomes" id="UP001500506"/>
    </source>
</evidence>
<proteinExistence type="predicted"/>
<evidence type="ECO:0000313" key="4">
    <source>
        <dbReference type="EMBL" id="GAA1751088.1"/>
    </source>
</evidence>
<dbReference type="PROSITE" id="PS51318">
    <property type="entry name" value="TAT"/>
    <property type="match status" value="1"/>
</dbReference>
<dbReference type="InterPro" id="IPR046540">
    <property type="entry name" value="DMFA2_C"/>
</dbReference>
<protein>
    <recommendedName>
        <fullName evidence="6">Tachylectin 2 domain-containing protein</fullName>
    </recommendedName>
</protein>
<feature type="domain" description="N,N-dimethylformamidase beta subunit-like C-terminal" evidence="3">
    <location>
        <begin position="361"/>
        <end position="697"/>
    </location>
</feature>
<dbReference type="SUPFAM" id="SSF50934">
    <property type="entry name" value="Tachylectin-2"/>
    <property type="match status" value="1"/>
</dbReference>
<feature type="compositionally biased region" description="Basic and acidic residues" evidence="1">
    <location>
        <begin position="736"/>
        <end position="746"/>
    </location>
</feature>
<evidence type="ECO:0000259" key="3">
    <source>
        <dbReference type="Pfam" id="PF20254"/>
    </source>
</evidence>
<name>A0ABN2K9S3_9MICO</name>
<feature type="domain" description="Tachylectin 2" evidence="2">
    <location>
        <begin position="60"/>
        <end position="192"/>
    </location>
</feature>
<dbReference type="Proteomes" id="UP001500506">
    <property type="component" value="Unassembled WGS sequence"/>
</dbReference>
<dbReference type="EMBL" id="BAAANH010000001">
    <property type="protein sequence ID" value="GAA1751088.1"/>
    <property type="molecule type" value="Genomic_DNA"/>
</dbReference>
<dbReference type="InterPro" id="IPR036813">
    <property type="entry name" value="Tachylectin2_sf"/>
</dbReference>
<dbReference type="InterPro" id="IPR006311">
    <property type="entry name" value="TAT_signal"/>
</dbReference>
<evidence type="ECO:0000256" key="1">
    <source>
        <dbReference type="SAM" id="MobiDB-lite"/>
    </source>
</evidence>
<dbReference type="Pfam" id="PF14517">
    <property type="entry name" value="Tachylectin"/>
    <property type="match status" value="1"/>
</dbReference>
<dbReference type="RefSeq" id="WP_232498295.1">
    <property type="nucleotide sequence ID" value="NZ_BAAANH010000001.1"/>
</dbReference>
<reference evidence="4 5" key="1">
    <citation type="journal article" date="2019" name="Int. J. Syst. Evol. Microbiol.">
        <title>The Global Catalogue of Microorganisms (GCM) 10K type strain sequencing project: providing services to taxonomists for standard genome sequencing and annotation.</title>
        <authorList>
            <consortium name="The Broad Institute Genomics Platform"/>
            <consortium name="The Broad Institute Genome Sequencing Center for Infectious Disease"/>
            <person name="Wu L."/>
            <person name="Ma J."/>
        </authorList>
    </citation>
    <scope>NUCLEOTIDE SEQUENCE [LARGE SCALE GENOMIC DNA]</scope>
    <source>
        <strain evidence="4 5">JCM 14319</strain>
    </source>
</reference>
<feature type="region of interest" description="Disordered" evidence="1">
    <location>
        <begin position="717"/>
        <end position="746"/>
    </location>
</feature>
<gene>
    <name evidence="4" type="ORF">GCM10009747_05590</name>
</gene>
<evidence type="ECO:0008006" key="6">
    <source>
        <dbReference type="Google" id="ProtNLM"/>
    </source>
</evidence>
<comment type="caution">
    <text evidence="4">The sequence shown here is derived from an EMBL/GenBank/DDBJ whole genome shotgun (WGS) entry which is preliminary data.</text>
</comment>
<feature type="compositionally biased region" description="Low complexity" evidence="1">
    <location>
        <begin position="722"/>
        <end position="735"/>
    </location>
</feature>
<dbReference type="InterPro" id="IPR023294">
    <property type="entry name" value="Tachylectin2"/>
</dbReference>
<accession>A0ABN2K9S3</accession>
<dbReference type="Gene3D" id="2.115.10.10">
    <property type="entry name" value="Tachylectin 2"/>
    <property type="match status" value="2"/>
</dbReference>
<keyword evidence="5" id="KW-1185">Reference proteome</keyword>
<sequence>MDSGESTNPTQGEHGPLLTRRTVLRAGAAVIAAAPIIGGVGAGLAAAPATALDGVDPKQRFVQMIGGGNGVIYAIAADGKLYWYRHRGWTDSSASWANNGAGRQIGKGWAGFVTVLAGSNGTLFALLPNGDLTWYRYLVGNPETGAGSWAARSGSRIGTGFTNFPRHFGGYDGIIWGVTGTGDLYWYRYLRNDGTTGSGAWAGGTKVGNGWSGVGELVADSAGVIYAMAGSLRWYRYVNGGWAPGSGRVIDSGWAETSQKTGFCAGSGALYRIQLDTGVVPNLDDKLRAYRLITWSTAGTQGAAWHAGKGRQVGTGFTFEATAALQGYATTLDVRQGGVAAVAVSTSFASYRASVVRLAPGTGPQTVRDPVTLAGAIRTLPGDYRSAGCDWPESFSFDVPAEWPSGLYSVRVQAPGGLARDIPFTVRPALPTAPIAVLLPTLTYRAYNHWGGHNQYTVGQPGTRRALSMLTPQRRVPVAAYGRRDHTWYSDQLLLRWMSAQGISYDVYEDEDLHASGDWLLGYQALVLPTHPEYWTETMRTNLIGWLGTGGRLMYLGGNGIYERVTYDTSTSTATFRNADGSRDEYRELGLPESQIFGVAYDPTTWGSFAAYRVVRDHPLFAGTGLSVGSTFGASGYNGPASGWEVDARLGLGGDATSAQVLAEGLHARRSAMVFMERPNGGFVFSAASLTFVGGLDSDPRMSRLLRNVFDRALAPHAQQLEAVPETATPTPTTPIEERGPEGAYP</sequence>